<name>A0AAX2CHB3_9BACI</name>
<accession>A0AAX2CHB3</accession>
<dbReference type="Proteomes" id="UP000242164">
    <property type="component" value="Unassembled WGS sequence"/>
</dbReference>
<evidence type="ECO:0000313" key="3">
    <source>
        <dbReference type="Proteomes" id="UP000242164"/>
    </source>
</evidence>
<gene>
    <name evidence="2" type="ORF">BCB44BAC_02284</name>
</gene>
<comment type="caution">
    <text evidence="2">The sequence shown here is derived from an EMBL/GenBank/DDBJ whole genome shotgun (WGS) entry which is preliminary data.</text>
</comment>
<organism evidence="2 3">
    <name type="scientific">Bacillus cytotoxicus</name>
    <dbReference type="NCBI Taxonomy" id="580165"/>
    <lineage>
        <taxon>Bacteria</taxon>
        <taxon>Bacillati</taxon>
        <taxon>Bacillota</taxon>
        <taxon>Bacilli</taxon>
        <taxon>Bacillales</taxon>
        <taxon>Bacillaceae</taxon>
        <taxon>Bacillus</taxon>
        <taxon>Bacillus cereus group</taxon>
    </lineage>
</organism>
<evidence type="ECO:0008006" key="4">
    <source>
        <dbReference type="Google" id="ProtNLM"/>
    </source>
</evidence>
<reference evidence="2 3" key="1">
    <citation type="submission" date="2016-08" db="EMBL/GenBank/DDBJ databases">
        <authorList>
            <person name="Loux V."/>
            <person name="Rue O."/>
        </authorList>
    </citation>
    <scope>NUCLEOTIDE SEQUENCE [LARGE SCALE GENOMIC DNA]</scope>
    <source>
        <strain evidence="2 3">AFSSA_08CEB44bac</strain>
    </source>
</reference>
<dbReference type="GeneID" id="33897325"/>
<feature type="transmembrane region" description="Helical" evidence="1">
    <location>
        <begin position="64"/>
        <end position="85"/>
    </location>
</feature>
<proteinExistence type="predicted"/>
<evidence type="ECO:0000313" key="2">
    <source>
        <dbReference type="EMBL" id="SCL93953.1"/>
    </source>
</evidence>
<feature type="transmembrane region" description="Helical" evidence="1">
    <location>
        <begin position="36"/>
        <end position="57"/>
    </location>
</feature>
<feature type="transmembrane region" description="Helical" evidence="1">
    <location>
        <begin position="91"/>
        <end position="110"/>
    </location>
</feature>
<keyword evidence="1" id="KW-0812">Transmembrane</keyword>
<keyword evidence="1" id="KW-0472">Membrane</keyword>
<evidence type="ECO:0000256" key="1">
    <source>
        <dbReference type="SAM" id="Phobius"/>
    </source>
</evidence>
<sequence>MRKAILIFIVAIFIIGIVHIAVTPINYKSYTIEALWFASAGCTLIFLAFLNYVLISIKQRQTRFFVICHTANILCTILVAFILTIAFAPHIILLFVLLVSKTLLVIGFQFSSKS</sequence>
<dbReference type="RefSeq" id="WP_012094495.1">
    <property type="nucleotide sequence ID" value="NZ_CP024096.1"/>
</dbReference>
<protein>
    <recommendedName>
        <fullName evidence="4">Group-specific protein</fullName>
    </recommendedName>
</protein>
<dbReference type="EMBL" id="FMIK01000028">
    <property type="protein sequence ID" value="SCL93953.1"/>
    <property type="molecule type" value="Genomic_DNA"/>
</dbReference>
<dbReference type="AlphaFoldDB" id="A0AAX2CHB3"/>
<keyword evidence="1" id="KW-1133">Transmembrane helix</keyword>